<sequence>MKKVFVMMVMLCVLLASVGCAKKTESGGPKTAISGFLDGIIASDYKKAAEYAEDASELPSEEDVDPIATEIFSKISYEITDVKEDGDKATVKLKVKHPDFNNIMEIAQSKMMELTAKALESAADSEEKDPEAQQEEITKMVTDLLTEEMGKEENIKETEAELIAVKIDGKWKVSKESKTESLFGL</sequence>
<feature type="chain" id="PRO_5039653343" description="DUF5105 domain-containing protein" evidence="1">
    <location>
        <begin position="22"/>
        <end position="185"/>
    </location>
</feature>
<accession>A0A8J8SGZ1</accession>
<dbReference type="EMBL" id="CP058649">
    <property type="protein sequence ID" value="QUI23290.1"/>
    <property type="molecule type" value="Genomic_DNA"/>
</dbReference>
<dbReference type="Proteomes" id="UP000683246">
    <property type="component" value="Chromosome"/>
</dbReference>
<keyword evidence="3" id="KW-1185">Reference proteome</keyword>
<keyword evidence="1" id="KW-0732">Signal</keyword>
<reference evidence="2" key="1">
    <citation type="submission" date="2020-07" db="EMBL/GenBank/DDBJ databases">
        <title>Vallitalea pronyensis genome.</title>
        <authorList>
            <person name="Postec A."/>
        </authorList>
    </citation>
    <scope>NUCLEOTIDE SEQUENCE</scope>
    <source>
        <strain evidence="2">FatNI3</strain>
    </source>
</reference>
<dbReference type="PROSITE" id="PS51257">
    <property type="entry name" value="PROKAR_LIPOPROTEIN"/>
    <property type="match status" value="1"/>
</dbReference>
<dbReference type="RefSeq" id="WP_212693970.1">
    <property type="nucleotide sequence ID" value="NZ_CP058649.1"/>
</dbReference>
<dbReference type="KEGG" id="vpy:HZI73_13775"/>
<evidence type="ECO:0008006" key="4">
    <source>
        <dbReference type="Google" id="ProtNLM"/>
    </source>
</evidence>
<dbReference type="AlphaFoldDB" id="A0A8J8SGZ1"/>
<gene>
    <name evidence="2" type="ORF">HZI73_13775</name>
</gene>
<evidence type="ECO:0000313" key="2">
    <source>
        <dbReference type="EMBL" id="QUI23290.1"/>
    </source>
</evidence>
<proteinExistence type="predicted"/>
<organism evidence="2 3">
    <name type="scientific">Vallitalea pronyensis</name>
    <dbReference type="NCBI Taxonomy" id="1348613"/>
    <lineage>
        <taxon>Bacteria</taxon>
        <taxon>Bacillati</taxon>
        <taxon>Bacillota</taxon>
        <taxon>Clostridia</taxon>
        <taxon>Lachnospirales</taxon>
        <taxon>Vallitaleaceae</taxon>
        <taxon>Vallitalea</taxon>
    </lineage>
</organism>
<evidence type="ECO:0000256" key="1">
    <source>
        <dbReference type="SAM" id="SignalP"/>
    </source>
</evidence>
<protein>
    <recommendedName>
        <fullName evidence="4">DUF5105 domain-containing protein</fullName>
    </recommendedName>
</protein>
<evidence type="ECO:0000313" key="3">
    <source>
        <dbReference type="Proteomes" id="UP000683246"/>
    </source>
</evidence>
<feature type="signal peptide" evidence="1">
    <location>
        <begin position="1"/>
        <end position="21"/>
    </location>
</feature>
<name>A0A8J8SGZ1_9FIRM</name>